<dbReference type="SUPFAM" id="SSF103473">
    <property type="entry name" value="MFS general substrate transporter"/>
    <property type="match status" value="1"/>
</dbReference>
<keyword evidence="1" id="KW-1133">Transmembrane helix</keyword>
<evidence type="ECO:0000313" key="3">
    <source>
        <dbReference type="Proteomes" id="UP001054925"/>
    </source>
</evidence>
<evidence type="ECO:0000313" key="2">
    <source>
        <dbReference type="EMBL" id="GJN43869.1"/>
    </source>
</evidence>
<feature type="transmembrane region" description="Helical" evidence="1">
    <location>
        <begin position="51"/>
        <end position="75"/>
    </location>
</feature>
<protein>
    <recommendedName>
        <fullName evidence="4">MFS transporter</fullName>
    </recommendedName>
</protein>
<dbReference type="InterPro" id="IPR036259">
    <property type="entry name" value="MFS_trans_sf"/>
</dbReference>
<dbReference type="AlphaFoldDB" id="A0AAV5G3M9"/>
<keyword evidence="1" id="KW-0812">Transmembrane</keyword>
<feature type="transmembrane region" description="Helical" evidence="1">
    <location>
        <begin position="87"/>
        <end position="105"/>
    </location>
</feature>
<accession>A0AAV5G3M9</accession>
<comment type="caution">
    <text evidence="2">The sequence shown here is derived from an EMBL/GenBank/DDBJ whole genome shotgun (WGS) entry which is preliminary data.</text>
</comment>
<proteinExistence type="predicted"/>
<evidence type="ECO:0000256" key="1">
    <source>
        <dbReference type="SAM" id="Phobius"/>
    </source>
</evidence>
<feature type="transmembrane region" description="Helical" evidence="1">
    <location>
        <begin position="20"/>
        <end position="45"/>
    </location>
</feature>
<dbReference type="EMBL" id="BQKK01000008">
    <property type="protein sequence ID" value="GJN43869.1"/>
    <property type="molecule type" value="Genomic_DNA"/>
</dbReference>
<reference evidence="2" key="1">
    <citation type="submission" date="2021-12" db="EMBL/GenBank/DDBJ databases">
        <title>Draft genome sequence of Corynebacterium ammoniagenes strain T-723.</title>
        <authorList>
            <person name="Matsuzawa M."/>
            <person name="Hiratani M."/>
            <person name="Abe I."/>
            <person name="Tsuji Y."/>
            <person name="Nakamura J."/>
        </authorList>
    </citation>
    <scope>NUCLEOTIDE SEQUENCE</scope>
    <source>
        <strain evidence="2">T-723</strain>
    </source>
</reference>
<sequence>MCAGRSPAPVLGLRANATQLTLLVVVNALVGGMIGQQQTVLLLLAEHEFGLTGYTFVFTYIAACGATKAAANWFAGTWSDRYGHKPVLLIGWLIALPVPVMLILAPT</sequence>
<gene>
    <name evidence="2" type="ORF">CAT723_23480</name>
</gene>
<name>A0AAV5G3M9_CORAM</name>
<keyword evidence="1" id="KW-0472">Membrane</keyword>
<organism evidence="2 3">
    <name type="scientific">Corynebacterium ammoniagenes</name>
    <name type="common">Brevibacterium ammoniagenes</name>
    <dbReference type="NCBI Taxonomy" id="1697"/>
    <lineage>
        <taxon>Bacteria</taxon>
        <taxon>Bacillati</taxon>
        <taxon>Actinomycetota</taxon>
        <taxon>Actinomycetes</taxon>
        <taxon>Mycobacteriales</taxon>
        <taxon>Corynebacteriaceae</taxon>
        <taxon>Corynebacterium</taxon>
    </lineage>
</organism>
<dbReference type="Proteomes" id="UP001054925">
    <property type="component" value="Unassembled WGS sequence"/>
</dbReference>
<evidence type="ECO:0008006" key="4">
    <source>
        <dbReference type="Google" id="ProtNLM"/>
    </source>
</evidence>
<dbReference type="Gene3D" id="1.20.1250.20">
    <property type="entry name" value="MFS general substrate transporter like domains"/>
    <property type="match status" value="1"/>
</dbReference>